<reference evidence="1" key="1">
    <citation type="submission" date="2021-01" db="UniProtKB">
        <authorList>
            <consortium name="EnsemblPlants"/>
        </authorList>
    </citation>
    <scope>IDENTIFICATION</scope>
</reference>
<evidence type="ECO:0000313" key="1">
    <source>
        <dbReference type="EnsemblPlants" id="Kaladp0058s0123.1.v1.1"/>
    </source>
</evidence>
<name>A0A7N0U8G1_KALFE</name>
<dbReference type="Proteomes" id="UP000594263">
    <property type="component" value="Unplaced"/>
</dbReference>
<proteinExistence type="predicted"/>
<dbReference type="AlphaFoldDB" id="A0A7N0U8G1"/>
<sequence>MDVLNVWLADRGWCFPWSVMRFWQGSLFGENSVSRQSVMCEVFLLSLSLECCSEVPRLELQKHLHQQAVQVIAGFSRSELFGLCR</sequence>
<organism evidence="1 2">
    <name type="scientific">Kalanchoe fedtschenkoi</name>
    <name type="common">Lavender scallops</name>
    <name type="synonym">South American air plant</name>
    <dbReference type="NCBI Taxonomy" id="63787"/>
    <lineage>
        <taxon>Eukaryota</taxon>
        <taxon>Viridiplantae</taxon>
        <taxon>Streptophyta</taxon>
        <taxon>Embryophyta</taxon>
        <taxon>Tracheophyta</taxon>
        <taxon>Spermatophyta</taxon>
        <taxon>Magnoliopsida</taxon>
        <taxon>eudicotyledons</taxon>
        <taxon>Gunneridae</taxon>
        <taxon>Pentapetalae</taxon>
        <taxon>Saxifragales</taxon>
        <taxon>Crassulaceae</taxon>
        <taxon>Kalanchoe</taxon>
    </lineage>
</organism>
<protein>
    <submittedName>
        <fullName evidence="1">Uncharacterized protein</fullName>
    </submittedName>
</protein>
<evidence type="ECO:0000313" key="2">
    <source>
        <dbReference type="Proteomes" id="UP000594263"/>
    </source>
</evidence>
<dbReference type="Gramene" id="Kaladp0058s0123.1.v1.1">
    <property type="protein sequence ID" value="Kaladp0058s0123.1.v1.1"/>
    <property type="gene ID" value="Kaladp0058s0123.v1.1"/>
</dbReference>
<dbReference type="EnsemblPlants" id="Kaladp0058s0123.1.v1.1">
    <property type="protein sequence ID" value="Kaladp0058s0123.1.v1.1"/>
    <property type="gene ID" value="Kaladp0058s0123.v1.1"/>
</dbReference>
<accession>A0A7N0U8G1</accession>
<keyword evidence="2" id="KW-1185">Reference proteome</keyword>